<keyword evidence="3" id="KW-1185">Reference proteome</keyword>
<dbReference type="EMBL" id="CYGX02000009">
    <property type="protein sequence ID" value="SIT36605.1"/>
    <property type="molecule type" value="Genomic_DNA"/>
</dbReference>
<dbReference type="STRING" id="1247936.BN2475_90119"/>
<evidence type="ECO:0000313" key="2">
    <source>
        <dbReference type="EMBL" id="SIT36605.1"/>
    </source>
</evidence>
<name>A0A1N7RNC9_9BURK</name>
<evidence type="ECO:0000313" key="3">
    <source>
        <dbReference type="Proteomes" id="UP000187012"/>
    </source>
</evidence>
<dbReference type="AlphaFoldDB" id="A0A1N7RNC9"/>
<evidence type="ECO:0000256" key="1">
    <source>
        <dbReference type="SAM" id="MobiDB-lite"/>
    </source>
</evidence>
<reference evidence="2 3" key="1">
    <citation type="submission" date="2016-12" db="EMBL/GenBank/DDBJ databases">
        <authorList>
            <person name="Song W.-J."/>
            <person name="Kurnit D.M."/>
        </authorList>
    </citation>
    <scope>NUCLEOTIDE SEQUENCE [LARGE SCALE GENOMIC DNA]</scope>
    <source>
        <strain evidence="2 3">STM7296</strain>
    </source>
</reference>
<gene>
    <name evidence="2" type="ORF">BN2475_90119</name>
</gene>
<feature type="region of interest" description="Disordered" evidence="1">
    <location>
        <begin position="1"/>
        <end position="25"/>
    </location>
</feature>
<dbReference type="Proteomes" id="UP000187012">
    <property type="component" value="Unassembled WGS sequence"/>
</dbReference>
<proteinExistence type="predicted"/>
<accession>A0A1N7RNC9</accession>
<protein>
    <submittedName>
        <fullName evidence="2">Uncharacterized protein</fullName>
    </submittedName>
</protein>
<sequence>MRPLPAGVIQNIQKPASRAEGRKALPQMSGIRWGPVRAGQGEQAVIMKSGRRRVAGVSATLVS</sequence>
<organism evidence="2 3">
    <name type="scientific">Paraburkholderia ribeironis</name>
    <dbReference type="NCBI Taxonomy" id="1247936"/>
    <lineage>
        <taxon>Bacteria</taxon>
        <taxon>Pseudomonadati</taxon>
        <taxon>Pseudomonadota</taxon>
        <taxon>Betaproteobacteria</taxon>
        <taxon>Burkholderiales</taxon>
        <taxon>Burkholderiaceae</taxon>
        <taxon>Paraburkholderia</taxon>
    </lineage>
</organism>